<reference evidence="5" key="1">
    <citation type="submission" date="2017-09" db="EMBL/GenBank/DDBJ databases">
        <authorList>
            <person name="Campbell M.A."/>
            <person name="Lukasik P."/>
            <person name="Simon C."/>
            <person name="McCutcheon J.P."/>
        </authorList>
    </citation>
    <scope>NUCLEOTIDE SEQUENCE [LARGE SCALE GENOMIC DNA]</scope>
    <source>
        <strain evidence="5">ALECUR</strain>
    </source>
</reference>
<dbReference type="InterPro" id="IPR003593">
    <property type="entry name" value="AAA+_ATPase"/>
</dbReference>
<dbReference type="SMART" id="SM00382">
    <property type="entry name" value="AAA"/>
    <property type="match status" value="1"/>
</dbReference>
<name>A0ABX4MI06_9HYPH</name>
<protein>
    <submittedName>
        <fullName evidence="5">FeS assembly ATPase SufC</fullName>
    </submittedName>
</protein>
<keyword evidence="6" id="KW-1185">Reference proteome</keyword>
<dbReference type="EMBL" id="NXGS01000100">
    <property type="protein sequence ID" value="PIM96319.1"/>
    <property type="molecule type" value="Genomic_DNA"/>
</dbReference>
<keyword evidence="3" id="KW-0067">ATP-binding</keyword>
<dbReference type="Proteomes" id="UP000229529">
    <property type="component" value="Unassembled WGS sequence"/>
</dbReference>
<dbReference type="InterPro" id="IPR051782">
    <property type="entry name" value="ABC_Transporter_VariousFunc"/>
</dbReference>
<evidence type="ECO:0000256" key="1">
    <source>
        <dbReference type="ARBA" id="ARBA00022448"/>
    </source>
</evidence>
<keyword evidence="2" id="KW-0547">Nucleotide-binding</keyword>
<evidence type="ECO:0000256" key="2">
    <source>
        <dbReference type="ARBA" id="ARBA00022741"/>
    </source>
</evidence>
<dbReference type="InterPro" id="IPR027417">
    <property type="entry name" value="P-loop_NTPase"/>
</dbReference>
<evidence type="ECO:0000259" key="4">
    <source>
        <dbReference type="PROSITE" id="PS50893"/>
    </source>
</evidence>
<organism evidence="5 6">
    <name type="scientific">Candidatus Hodgkinia cicadicola</name>
    <dbReference type="NCBI Taxonomy" id="573658"/>
    <lineage>
        <taxon>Bacteria</taxon>
        <taxon>Pseudomonadati</taxon>
        <taxon>Pseudomonadota</taxon>
        <taxon>Alphaproteobacteria</taxon>
        <taxon>Hyphomicrobiales</taxon>
        <taxon>Candidatus Hodgkinia</taxon>
    </lineage>
</organism>
<dbReference type="InterPro" id="IPR003439">
    <property type="entry name" value="ABC_transporter-like_ATP-bd"/>
</dbReference>
<dbReference type="SUPFAM" id="SSF52540">
    <property type="entry name" value="P-loop containing nucleoside triphosphate hydrolases"/>
    <property type="match status" value="1"/>
</dbReference>
<evidence type="ECO:0000313" key="6">
    <source>
        <dbReference type="Proteomes" id="UP000229529"/>
    </source>
</evidence>
<evidence type="ECO:0000313" key="5">
    <source>
        <dbReference type="EMBL" id="PIM96319.1"/>
    </source>
</evidence>
<keyword evidence="1" id="KW-0813">Transport</keyword>
<accession>A0ABX4MI06</accession>
<proteinExistence type="predicted"/>
<comment type="caution">
    <text evidence="5">The sequence shown here is derived from an EMBL/GenBank/DDBJ whole genome shotgun (WGS) entry which is preliminary data.</text>
</comment>
<dbReference type="PANTHER" id="PTHR42939">
    <property type="entry name" value="ABC TRANSPORTER ATP-BINDING PROTEIN ALBC-RELATED"/>
    <property type="match status" value="1"/>
</dbReference>
<dbReference type="Gene3D" id="3.40.50.300">
    <property type="entry name" value="P-loop containing nucleotide triphosphate hydrolases"/>
    <property type="match status" value="1"/>
</dbReference>
<feature type="domain" description="ABC transporter" evidence="4">
    <location>
        <begin position="2"/>
        <end position="221"/>
    </location>
</feature>
<sequence>MIKIKHININFKEKRILSNVNFQLFPGELCVLVGENGIGKTSFITALSDIDNHVCQKETYDGSQMWKSWQKRNKLITFVGFQHPIEMPGIVYIHFLRLISKKNNTDETFLNKLQGLSNLLDINKNMFYRSMNVGFSGGEKRMFELFQMIIIEPNLCLLDEPDSGLDSIKTMIVARLLLGFNISNRTFLIVTHNPKLLTHLSPDSIYYLINNKVVYFRRKFYI</sequence>
<gene>
    <name evidence="5" type="primary">sufC</name>
    <name evidence="5" type="ORF">alecur_149</name>
</gene>
<dbReference type="PROSITE" id="PS50893">
    <property type="entry name" value="ABC_TRANSPORTER_2"/>
    <property type="match status" value="1"/>
</dbReference>
<dbReference type="PANTHER" id="PTHR42939:SF1">
    <property type="entry name" value="ABC TRANSPORTER ATP-BINDING PROTEIN ALBC-RELATED"/>
    <property type="match status" value="1"/>
</dbReference>
<evidence type="ECO:0000256" key="3">
    <source>
        <dbReference type="ARBA" id="ARBA00022840"/>
    </source>
</evidence>
<dbReference type="Pfam" id="PF00005">
    <property type="entry name" value="ABC_tran"/>
    <property type="match status" value="1"/>
</dbReference>